<keyword evidence="4" id="KW-0378">Hydrolase</keyword>
<dbReference type="AlphaFoldDB" id="A0A840I4T6"/>
<proteinExistence type="predicted"/>
<organism evidence="4 5">
    <name type="scientific">Parvularcula dongshanensis</name>
    <dbReference type="NCBI Taxonomy" id="1173995"/>
    <lineage>
        <taxon>Bacteria</taxon>
        <taxon>Pseudomonadati</taxon>
        <taxon>Pseudomonadota</taxon>
        <taxon>Alphaproteobacteria</taxon>
        <taxon>Parvularculales</taxon>
        <taxon>Parvularculaceae</taxon>
        <taxon>Parvularcula</taxon>
    </lineage>
</organism>
<evidence type="ECO:0000256" key="1">
    <source>
        <dbReference type="SAM" id="SignalP"/>
    </source>
</evidence>
<keyword evidence="4" id="KW-0224">Dipeptidase</keyword>
<dbReference type="InterPro" id="IPR006311">
    <property type="entry name" value="TAT_signal"/>
</dbReference>
<dbReference type="Gene3D" id="3.40.350.10">
    <property type="entry name" value="Creatinase/prolidase N-terminal domain"/>
    <property type="match status" value="1"/>
</dbReference>
<keyword evidence="4" id="KW-0645">Protease</keyword>
<feature type="domain" description="Creatinase N-terminal" evidence="3">
    <location>
        <begin position="48"/>
        <end position="178"/>
    </location>
</feature>
<feature type="chain" id="PRO_5033060739" evidence="1">
    <location>
        <begin position="23"/>
        <end position="408"/>
    </location>
</feature>
<accession>A0A840I4T6</accession>
<protein>
    <submittedName>
        <fullName evidence="4">Xaa-Pro dipeptidase</fullName>
        <ecNumber evidence="4">3.4.13.9</ecNumber>
    </submittedName>
</protein>
<dbReference type="Proteomes" id="UP000563524">
    <property type="component" value="Unassembled WGS sequence"/>
</dbReference>
<gene>
    <name evidence="4" type="ORF">GGQ59_001554</name>
</gene>
<dbReference type="Pfam" id="PF01321">
    <property type="entry name" value="Creatinase_N"/>
    <property type="match status" value="1"/>
</dbReference>
<dbReference type="SUPFAM" id="SSF53092">
    <property type="entry name" value="Creatinase/prolidase N-terminal domain"/>
    <property type="match status" value="1"/>
</dbReference>
<feature type="signal peptide" evidence="1">
    <location>
        <begin position="1"/>
        <end position="22"/>
    </location>
</feature>
<dbReference type="InterPro" id="IPR029149">
    <property type="entry name" value="Creatin/AminoP/Spt16_N"/>
</dbReference>
<dbReference type="RefSeq" id="WP_183817202.1">
    <property type="nucleotide sequence ID" value="NZ_JACHOB010000002.1"/>
</dbReference>
<evidence type="ECO:0000313" key="4">
    <source>
        <dbReference type="EMBL" id="MBB4659040.1"/>
    </source>
</evidence>
<dbReference type="Pfam" id="PF00557">
    <property type="entry name" value="Peptidase_M24"/>
    <property type="match status" value="1"/>
</dbReference>
<dbReference type="InterPro" id="IPR000994">
    <property type="entry name" value="Pept_M24"/>
</dbReference>
<dbReference type="PANTHER" id="PTHR46112:SF3">
    <property type="entry name" value="AMINOPEPTIDASE YPDF"/>
    <property type="match status" value="1"/>
</dbReference>
<reference evidence="4 5" key="1">
    <citation type="submission" date="2020-08" db="EMBL/GenBank/DDBJ databases">
        <title>Genomic Encyclopedia of Type Strains, Phase IV (KMG-IV): sequencing the most valuable type-strain genomes for metagenomic binning, comparative biology and taxonomic classification.</title>
        <authorList>
            <person name="Goeker M."/>
        </authorList>
    </citation>
    <scope>NUCLEOTIDE SEQUENCE [LARGE SCALE GENOMIC DNA]</scope>
    <source>
        <strain evidence="4 5">DSM 102850</strain>
    </source>
</reference>
<dbReference type="SUPFAM" id="SSF55920">
    <property type="entry name" value="Creatinase/aminopeptidase"/>
    <property type="match status" value="1"/>
</dbReference>
<dbReference type="InterPro" id="IPR050659">
    <property type="entry name" value="Peptidase_M24B"/>
</dbReference>
<keyword evidence="5" id="KW-1185">Reference proteome</keyword>
<dbReference type="PANTHER" id="PTHR46112">
    <property type="entry name" value="AMINOPEPTIDASE"/>
    <property type="match status" value="1"/>
</dbReference>
<comment type="caution">
    <text evidence="4">The sequence shown here is derived from an EMBL/GenBank/DDBJ whole genome shotgun (WGS) entry which is preliminary data.</text>
</comment>
<evidence type="ECO:0000259" key="3">
    <source>
        <dbReference type="Pfam" id="PF01321"/>
    </source>
</evidence>
<dbReference type="InterPro" id="IPR000587">
    <property type="entry name" value="Creatinase_N"/>
</dbReference>
<dbReference type="GO" id="GO:0102009">
    <property type="term" value="F:proline dipeptidase activity"/>
    <property type="evidence" value="ECO:0007669"/>
    <property type="project" value="UniProtKB-EC"/>
</dbReference>
<evidence type="ECO:0000313" key="5">
    <source>
        <dbReference type="Proteomes" id="UP000563524"/>
    </source>
</evidence>
<keyword evidence="1" id="KW-0732">Signal</keyword>
<dbReference type="EC" id="3.4.13.9" evidence="4"/>
<name>A0A840I4T6_9PROT</name>
<sequence length="408" mass="43981">MIDKRSLLKGAAALAAAPLANASATAGPAVRASRPVPPAITPEEHRARLSKLQRLMGEAGTDLVVLEPGAPMTYFTGLRWWRSERPTLALVPQEGDVQVVTPGFEAPSVRESLLVPAEVSVWQEDEDPFALAARLVGEPKRIGIEETVRFFIADGMRGALPEVKVVPAAPMTRACRMIKSPAELALMQAATDATMRAYGATFEQIRVGMAARAVSGIMREAMQAEGLEPEFALVLLNEASAYPHGTEAPQTVREGGIVLMDCGGTLRGYQSDVSRTFVLGEPTKRQQEVWDTVRRGQQIAMETAQVGVPAGAVDKAVRDYYEAEGWGPGYKTPGLSHRLGHGIGMEGHEPINLVGNETTELAPGMCFSNEPGLYDFESFGVRLEDCFVVTEDGPRAFSPFQPEIGRPV</sequence>
<dbReference type="PROSITE" id="PS51318">
    <property type="entry name" value="TAT"/>
    <property type="match status" value="1"/>
</dbReference>
<dbReference type="EMBL" id="JACHOB010000002">
    <property type="protein sequence ID" value="MBB4659040.1"/>
    <property type="molecule type" value="Genomic_DNA"/>
</dbReference>
<dbReference type="CDD" id="cd01066">
    <property type="entry name" value="APP_MetAP"/>
    <property type="match status" value="1"/>
</dbReference>
<evidence type="ECO:0000259" key="2">
    <source>
        <dbReference type="Pfam" id="PF00557"/>
    </source>
</evidence>
<feature type="domain" description="Peptidase M24" evidence="2">
    <location>
        <begin position="186"/>
        <end position="391"/>
    </location>
</feature>
<dbReference type="Gene3D" id="3.90.230.10">
    <property type="entry name" value="Creatinase/methionine aminopeptidase superfamily"/>
    <property type="match status" value="1"/>
</dbReference>
<dbReference type="InterPro" id="IPR036005">
    <property type="entry name" value="Creatinase/aminopeptidase-like"/>
</dbReference>